<dbReference type="AlphaFoldDB" id="A0A414RZY5"/>
<keyword evidence="3" id="KW-0808">Transferase</keyword>
<gene>
    <name evidence="3" type="ORF">DW641_11555</name>
</gene>
<dbReference type="GO" id="GO:0016757">
    <property type="term" value="F:glycosyltransferase activity"/>
    <property type="evidence" value="ECO:0007669"/>
    <property type="project" value="InterPro"/>
</dbReference>
<dbReference type="InterPro" id="IPR028098">
    <property type="entry name" value="Glyco_trans_4-like_N"/>
</dbReference>
<feature type="domain" description="Glycosyltransferase subfamily 4-like N-terminal" evidence="2">
    <location>
        <begin position="16"/>
        <end position="187"/>
    </location>
</feature>
<dbReference type="PANTHER" id="PTHR45947:SF3">
    <property type="entry name" value="SULFOQUINOVOSYL TRANSFERASE SQD2"/>
    <property type="match status" value="1"/>
</dbReference>
<dbReference type="InterPro" id="IPR001296">
    <property type="entry name" value="Glyco_trans_1"/>
</dbReference>
<dbReference type="SUPFAM" id="SSF53756">
    <property type="entry name" value="UDP-Glycosyltransferase/glycogen phosphorylase"/>
    <property type="match status" value="1"/>
</dbReference>
<dbReference type="PANTHER" id="PTHR45947">
    <property type="entry name" value="SULFOQUINOVOSYL TRANSFERASE SQD2"/>
    <property type="match status" value="1"/>
</dbReference>
<dbReference type="Pfam" id="PF13439">
    <property type="entry name" value="Glyco_transf_4"/>
    <property type="match status" value="1"/>
</dbReference>
<evidence type="ECO:0000259" key="2">
    <source>
        <dbReference type="Pfam" id="PF13439"/>
    </source>
</evidence>
<comment type="caution">
    <text evidence="3">The sequence shown here is derived from an EMBL/GenBank/DDBJ whole genome shotgun (WGS) entry which is preliminary data.</text>
</comment>
<dbReference type="Gene3D" id="3.40.50.2000">
    <property type="entry name" value="Glycogen Phosphorylase B"/>
    <property type="match status" value="2"/>
</dbReference>
<dbReference type="Pfam" id="PF00534">
    <property type="entry name" value="Glycos_transf_1"/>
    <property type="match status" value="1"/>
</dbReference>
<dbReference type="EMBL" id="QRHW01000022">
    <property type="protein sequence ID" value="RHG06079.1"/>
    <property type="molecule type" value="Genomic_DNA"/>
</dbReference>
<evidence type="ECO:0000313" key="4">
    <source>
        <dbReference type="Proteomes" id="UP000284112"/>
    </source>
</evidence>
<organism evidence="3 4">
    <name type="scientific">Dorea longicatena</name>
    <dbReference type="NCBI Taxonomy" id="88431"/>
    <lineage>
        <taxon>Bacteria</taxon>
        <taxon>Bacillati</taxon>
        <taxon>Bacillota</taxon>
        <taxon>Clostridia</taxon>
        <taxon>Lachnospirales</taxon>
        <taxon>Lachnospiraceae</taxon>
        <taxon>Dorea</taxon>
    </lineage>
</organism>
<reference evidence="3 4" key="1">
    <citation type="submission" date="2018-08" db="EMBL/GenBank/DDBJ databases">
        <title>A genome reference for cultivated species of the human gut microbiota.</title>
        <authorList>
            <person name="Zou Y."/>
            <person name="Xue W."/>
            <person name="Luo G."/>
        </authorList>
    </citation>
    <scope>NUCLEOTIDE SEQUENCE [LARGE SCALE GENOMIC DNA]</scope>
    <source>
        <strain evidence="3 4">AM23-13</strain>
    </source>
</reference>
<dbReference type="Proteomes" id="UP000284112">
    <property type="component" value="Unassembled WGS sequence"/>
</dbReference>
<evidence type="ECO:0000259" key="1">
    <source>
        <dbReference type="Pfam" id="PF00534"/>
    </source>
</evidence>
<dbReference type="RefSeq" id="WP_118309971.1">
    <property type="nucleotide sequence ID" value="NZ_JADMXY010000076.1"/>
</dbReference>
<accession>A0A414RZY5</accession>
<evidence type="ECO:0000313" key="3">
    <source>
        <dbReference type="EMBL" id="RHG06079.1"/>
    </source>
</evidence>
<proteinExistence type="predicted"/>
<dbReference type="InterPro" id="IPR050194">
    <property type="entry name" value="Glycosyltransferase_grp1"/>
</dbReference>
<protein>
    <submittedName>
        <fullName evidence="3">Glycosyltransferase family 1 protein</fullName>
    </submittedName>
</protein>
<feature type="domain" description="Glycosyl transferase family 1" evidence="1">
    <location>
        <begin position="197"/>
        <end position="357"/>
    </location>
</feature>
<name>A0A414RZY5_9FIRM</name>
<dbReference type="CDD" id="cd03801">
    <property type="entry name" value="GT4_PimA-like"/>
    <property type="match status" value="1"/>
</dbReference>
<sequence>MKVCFFSHGSGTNQDGATLSMLNVMAELANRDHEVIGIMAKDVNLEYMKKKKNVKFYFIPSYDMRLDLSRTGRKVELKYFVKNKLNWFIMQKTLKILRNENIDIIHINGLNNGIGAMIAQKLRIPYVWHIRQLMEEDLHQRLYNQKKVWPMVKSANAVIAISRAVKEKFEKEFNREIIVVYNGVPVEKYRIDNHSIFDEELVKMVLPGRIVEGKGQLEAVKALKYLIDNDIKNVKLILVGHKQSKYAQEVEAFVAKNDIASYIEIQEHNADLRSLRGICDIGLTCSVKEAFGRVTVENQMAGLLAIGSNTGGTPELIEHKVTGLLYQQGSYQSLASQIEYAIHNRELMKKIARNSYQYSVENYSIKRVVDQVEKIYSNIIHKDMKKW</sequence>